<accession>A0A2P2IUI8</accession>
<evidence type="ECO:0000313" key="1">
    <source>
        <dbReference type="EMBL" id="MBW84889.1"/>
    </source>
</evidence>
<sequence>MCQEIIHLSSRYKS</sequence>
<organism evidence="1">
    <name type="scientific">Rhizophora mucronata</name>
    <name type="common">Asiatic mangrove</name>
    <dbReference type="NCBI Taxonomy" id="61149"/>
    <lineage>
        <taxon>Eukaryota</taxon>
        <taxon>Viridiplantae</taxon>
        <taxon>Streptophyta</taxon>
        <taxon>Embryophyta</taxon>
        <taxon>Tracheophyta</taxon>
        <taxon>Spermatophyta</taxon>
        <taxon>Magnoliopsida</taxon>
        <taxon>eudicotyledons</taxon>
        <taxon>Gunneridae</taxon>
        <taxon>Pentapetalae</taxon>
        <taxon>rosids</taxon>
        <taxon>fabids</taxon>
        <taxon>Malpighiales</taxon>
        <taxon>Rhizophoraceae</taxon>
        <taxon>Rhizophora</taxon>
    </lineage>
</organism>
<proteinExistence type="predicted"/>
<name>A0A2P2IUI8_RHIMU</name>
<reference evidence="1" key="1">
    <citation type="submission" date="2018-02" db="EMBL/GenBank/DDBJ databases">
        <title>Rhizophora mucronata_Transcriptome.</title>
        <authorList>
            <person name="Meera S.P."/>
            <person name="Sreeshan A."/>
            <person name="Augustine A."/>
        </authorList>
    </citation>
    <scope>NUCLEOTIDE SEQUENCE</scope>
    <source>
        <tissue evidence="1">Leaf</tissue>
    </source>
</reference>
<protein>
    <submittedName>
        <fullName evidence="1">Uncharacterized protein</fullName>
    </submittedName>
</protein>
<dbReference type="EMBL" id="GGEC01004406">
    <property type="protein sequence ID" value="MBW84889.1"/>
    <property type="molecule type" value="Transcribed_RNA"/>
</dbReference>